<sequence>MLVTFKDVTVDFIPEEWGLLDHSQKDLYEEVMLESAQNLFALGIQDRMSGMVLLLLSWGVMLFQDPRLQTGLEAGPETTLCSWNKNHVAVAGF</sequence>
<dbReference type="PANTHER" id="PTHR23232:SF117">
    <property type="entry name" value="KRAB DOMAIN-CONTAINING PROTEIN"/>
    <property type="match status" value="1"/>
</dbReference>
<dbReference type="Gene3D" id="6.10.140.140">
    <property type="match status" value="1"/>
</dbReference>
<dbReference type="CDD" id="cd07765">
    <property type="entry name" value="KRAB_A-box"/>
    <property type="match status" value="1"/>
</dbReference>
<dbReference type="PANTHER" id="PTHR23232">
    <property type="entry name" value="KRAB DOMAIN C2H2 ZINC FINGER"/>
    <property type="match status" value="1"/>
</dbReference>
<name>A0A6P5IZF2_PHACI</name>
<reference evidence="3" key="1">
    <citation type="submission" date="2025-08" db="UniProtKB">
        <authorList>
            <consortium name="RefSeq"/>
        </authorList>
    </citation>
    <scope>IDENTIFICATION</scope>
    <source>
        <tissue evidence="3">Spleen</tissue>
    </source>
</reference>
<dbReference type="PROSITE" id="PS50805">
    <property type="entry name" value="KRAB"/>
    <property type="match status" value="1"/>
</dbReference>
<evidence type="ECO:0000313" key="3">
    <source>
        <dbReference type="RefSeq" id="XP_020827507.1"/>
    </source>
</evidence>
<dbReference type="SMART" id="SM00349">
    <property type="entry name" value="KRAB"/>
    <property type="match status" value="1"/>
</dbReference>
<dbReference type="AlphaFoldDB" id="A0A6P5IZF2"/>
<keyword evidence="2" id="KW-1185">Reference proteome</keyword>
<proteinExistence type="predicted"/>
<evidence type="ECO:0000313" key="2">
    <source>
        <dbReference type="Proteomes" id="UP000515140"/>
    </source>
</evidence>
<feature type="domain" description="KRAB" evidence="1">
    <location>
        <begin position="3"/>
        <end position="91"/>
    </location>
</feature>
<dbReference type="Pfam" id="PF01352">
    <property type="entry name" value="KRAB"/>
    <property type="match status" value="1"/>
</dbReference>
<dbReference type="GO" id="GO:0006355">
    <property type="term" value="P:regulation of DNA-templated transcription"/>
    <property type="evidence" value="ECO:0007669"/>
    <property type="project" value="InterPro"/>
</dbReference>
<dbReference type="KEGG" id="pcw:110197789"/>
<gene>
    <name evidence="3" type="primary">LOC110197789</name>
</gene>
<protein>
    <submittedName>
        <fullName evidence="3">Zinc finger protein 705F-like</fullName>
    </submittedName>
</protein>
<dbReference type="InterPro" id="IPR001909">
    <property type="entry name" value="KRAB"/>
</dbReference>
<dbReference type="SUPFAM" id="SSF109640">
    <property type="entry name" value="KRAB domain (Kruppel-associated box)"/>
    <property type="match status" value="1"/>
</dbReference>
<dbReference type="InterPro" id="IPR036051">
    <property type="entry name" value="KRAB_dom_sf"/>
</dbReference>
<dbReference type="InParanoid" id="A0A6P5IZF2"/>
<accession>A0A6P5IZF2</accession>
<dbReference type="RefSeq" id="XP_020827507.1">
    <property type="nucleotide sequence ID" value="XM_020971848.1"/>
</dbReference>
<dbReference type="InterPro" id="IPR050169">
    <property type="entry name" value="Krueppel_C2H2_ZnF"/>
</dbReference>
<dbReference type="GeneID" id="110197789"/>
<organism evidence="2 3">
    <name type="scientific">Phascolarctos cinereus</name>
    <name type="common">Koala</name>
    <dbReference type="NCBI Taxonomy" id="38626"/>
    <lineage>
        <taxon>Eukaryota</taxon>
        <taxon>Metazoa</taxon>
        <taxon>Chordata</taxon>
        <taxon>Craniata</taxon>
        <taxon>Vertebrata</taxon>
        <taxon>Euteleostomi</taxon>
        <taxon>Mammalia</taxon>
        <taxon>Metatheria</taxon>
        <taxon>Diprotodontia</taxon>
        <taxon>Phascolarctidae</taxon>
        <taxon>Phascolarctos</taxon>
    </lineage>
</organism>
<dbReference type="Proteomes" id="UP000515140">
    <property type="component" value="Unplaced"/>
</dbReference>
<evidence type="ECO:0000259" key="1">
    <source>
        <dbReference type="PROSITE" id="PS50805"/>
    </source>
</evidence>